<evidence type="ECO:0000313" key="7">
    <source>
        <dbReference type="Proteomes" id="UP000039865"/>
    </source>
</evidence>
<keyword evidence="4" id="KW-0723">Serine/threonine-protein kinase</keyword>
<dbReference type="Gene3D" id="1.10.510.10">
    <property type="entry name" value="Transferase(Phosphotransferase) domain 1"/>
    <property type="match status" value="1"/>
</dbReference>
<dbReference type="PROSITE" id="PS00108">
    <property type="entry name" value="PROTEIN_KINASE_ST"/>
    <property type="match status" value="1"/>
</dbReference>
<protein>
    <submittedName>
        <fullName evidence="6">Protein kinase domain containing protein</fullName>
    </submittedName>
</protein>
<dbReference type="PROSITE" id="PS00107">
    <property type="entry name" value="PROTEIN_KINASE_ATP"/>
    <property type="match status" value="1"/>
</dbReference>
<gene>
    <name evidence="6" type="primary">Contig14884.g15852</name>
    <name evidence="6" type="ORF">STYLEM_19905</name>
</gene>
<sequence>MLLLTTNSQIRLNLHILASKQISAAQSNKEHIESGQIGIESLFSCLKFQWETKQNGLNEKQTSRYSMIKVKSNVFKQEYFESLINSFESKYYLDNMLGQGMHATVFKCFKLDDIHKKEPFAVKIVRDDDDEKRQAHQNEFEIMHRLEHPNIVKGLEIFINNQKKEIHQVMKYIDGKEILDQITEIGAYSEKEALTIFKQVMAGIKYLHENGICHRDIKPSNILVTKEQQVYIADFNVARQKNGEIFRMMTKTGTLAHNIWSAGTVLYTLLSGQQAFDHENVSRLISKITLADFSFRDQVWLKISEQAKDLLNKMFTIDPSERPSAEQVLQHPWFSMNFDSHQQENELREVVLDLELRKSLKSYGKLSISQIICVGSIDEEILKKGLQISDLNFTKSLTSANVGKDAFFDQAIFDKNKRDFEDKLFDIFLGVSEDKNEITPEKDDFFSVCSNMAEGGFRQSKTASEKEVGLSIQSQNV</sequence>
<evidence type="ECO:0000256" key="1">
    <source>
        <dbReference type="ARBA" id="ARBA00022741"/>
    </source>
</evidence>
<dbReference type="InterPro" id="IPR017441">
    <property type="entry name" value="Protein_kinase_ATP_BS"/>
</dbReference>
<organism evidence="6 7">
    <name type="scientific">Stylonychia lemnae</name>
    <name type="common">Ciliate</name>
    <dbReference type="NCBI Taxonomy" id="5949"/>
    <lineage>
        <taxon>Eukaryota</taxon>
        <taxon>Sar</taxon>
        <taxon>Alveolata</taxon>
        <taxon>Ciliophora</taxon>
        <taxon>Intramacronucleata</taxon>
        <taxon>Spirotrichea</taxon>
        <taxon>Stichotrichia</taxon>
        <taxon>Sporadotrichida</taxon>
        <taxon>Oxytrichidae</taxon>
        <taxon>Stylonychinae</taxon>
        <taxon>Stylonychia</taxon>
    </lineage>
</organism>
<dbReference type="SUPFAM" id="SSF56112">
    <property type="entry name" value="Protein kinase-like (PK-like)"/>
    <property type="match status" value="1"/>
</dbReference>
<accession>A0A078BB14</accession>
<dbReference type="EMBL" id="CCKQ01018777">
    <property type="protein sequence ID" value="CDW90758.1"/>
    <property type="molecule type" value="Genomic_DNA"/>
</dbReference>
<dbReference type="GO" id="GO:0005524">
    <property type="term" value="F:ATP binding"/>
    <property type="evidence" value="ECO:0007669"/>
    <property type="project" value="UniProtKB-UniRule"/>
</dbReference>
<dbReference type="SMART" id="SM00220">
    <property type="entry name" value="S_TKc"/>
    <property type="match status" value="1"/>
</dbReference>
<feature type="domain" description="Protein kinase" evidence="5">
    <location>
        <begin position="91"/>
        <end position="334"/>
    </location>
</feature>
<evidence type="ECO:0000256" key="4">
    <source>
        <dbReference type="RuleBase" id="RU000304"/>
    </source>
</evidence>
<keyword evidence="7" id="KW-1185">Reference proteome</keyword>
<dbReference type="PANTHER" id="PTHR24347">
    <property type="entry name" value="SERINE/THREONINE-PROTEIN KINASE"/>
    <property type="match status" value="1"/>
</dbReference>
<dbReference type="InterPro" id="IPR000719">
    <property type="entry name" value="Prot_kinase_dom"/>
</dbReference>
<dbReference type="AlphaFoldDB" id="A0A078BB14"/>
<evidence type="ECO:0000313" key="6">
    <source>
        <dbReference type="EMBL" id="CDW90758.1"/>
    </source>
</evidence>
<evidence type="ECO:0000256" key="2">
    <source>
        <dbReference type="ARBA" id="ARBA00022840"/>
    </source>
</evidence>
<dbReference type="Proteomes" id="UP000039865">
    <property type="component" value="Unassembled WGS sequence"/>
</dbReference>
<keyword evidence="6" id="KW-0808">Transferase</keyword>
<keyword evidence="1 3" id="KW-0547">Nucleotide-binding</keyword>
<dbReference type="GO" id="GO:0004674">
    <property type="term" value="F:protein serine/threonine kinase activity"/>
    <property type="evidence" value="ECO:0007669"/>
    <property type="project" value="UniProtKB-KW"/>
</dbReference>
<keyword evidence="6" id="KW-0418">Kinase</keyword>
<comment type="similarity">
    <text evidence="4">Belongs to the protein kinase superfamily.</text>
</comment>
<dbReference type="PROSITE" id="PS50011">
    <property type="entry name" value="PROTEIN_KINASE_DOM"/>
    <property type="match status" value="1"/>
</dbReference>
<evidence type="ECO:0000256" key="3">
    <source>
        <dbReference type="PROSITE-ProRule" id="PRU10141"/>
    </source>
</evidence>
<dbReference type="Pfam" id="PF00069">
    <property type="entry name" value="Pkinase"/>
    <property type="match status" value="1"/>
</dbReference>
<reference evidence="6 7" key="1">
    <citation type="submission" date="2014-06" db="EMBL/GenBank/DDBJ databases">
        <authorList>
            <person name="Swart Estienne"/>
        </authorList>
    </citation>
    <scope>NUCLEOTIDE SEQUENCE [LARGE SCALE GENOMIC DNA]</scope>
    <source>
        <strain evidence="6 7">130c</strain>
    </source>
</reference>
<dbReference type="InterPro" id="IPR011009">
    <property type="entry name" value="Kinase-like_dom_sf"/>
</dbReference>
<dbReference type="InterPro" id="IPR008271">
    <property type="entry name" value="Ser/Thr_kinase_AS"/>
</dbReference>
<keyword evidence="2 3" id="KW-0067">ATP-binding</keyword>
<evidence type="ECO:0000259" key="5">
    <source>
        <dbReference type="PROSITE" id="PS50011"/>
    </source>
</evidence>
<dbReference type="OrthoDB" id="10252171at2759"/>
<name>A0A078BB14_STYLE</name>
<proteinExistence type="inferred from homology"/>
<feature type="binding site" evidence="3">
    <location>
        <position position="123"/>
    </location>
    <ligand>
        <name>ATP</name>
        <dbReference type="ChEBI" id="CHEBI:30616"/>
    </ligand>
</feature>
<dbReference type="InParanoid" id="A0A078BB14"/>